<keyword evidence="3" id="KW-0285">Flavoprotein</keyword>
<dbReference type="EMBL" id="JOWA01000087">
    <property type="protein sequence ID" value="KEZ44664.1"/>
    <property type="molecule type" value="Genomic_DNA"/>
</dbReference>
<dbReference type="AlphaFoldDB" id="A0A084GBF2"/>
<dbReference type="VEuPathDB" id="FungiDB:SAPIO_CDS2736"/>
<evidence type="ECO:0000313" key="7">
    <source>
        <dbReference type="EMBL" id="KEZ44664.1"/>
    </source>
</evidence>
<feature type="active site" description="Proton donor" evidence="2">
    <location>
        <position position="570"/>
    </location>
</feature>
<evidence type="ECO:0000256" key="3">
    <source>
        <dbReference type="PIRSR" id="PIRSR000137-2"/>
    </source>
</evidence>
<comment type="similarity">
    <text evidence="1">Belongs to the GMC oxidoreductase family.</text>
</comment>
<feature type="active site" description="Proton acceptor" evidence="2">
    <location>
        <position position="613"/>
    </location>
</feature>
<dbReference type="InterPro" id="IPR000172">
    <property type="entry name" value="GMC_OxRdtase_N"/>
</dbReference>
<feature type="region of interest" description="Disordered" evidence="4">
    <location>
        <begin position="635"/>
        <end position="656"/>
    </location>
</feature>
<feature type="chain" id="PRO_5001775544" evidence="5">
    <location>
        <begin position="19"/>
        <end position="656"/>
    </location>
</feature>
<evidence type="ECO:0000259" key="6">
    <source>
        <dbReference type="PROSITE" id="PS00624"/>
    </source>
</evidence>
<dbReference type="SUPFAM" id="SSF51905">
    <property type="entry name" value="FAD/NAD(P)-binding domain"/>
    <property type="match status" value="1"/>
</dbReference>
<dbReference type="InterPro" id="IPR007867">
    <property type="entry name" value="GMC_OxRtase_C"/>
</dbReference>
<dbReference type="KEGG" id="sapo:SAPIO_CDS2736"/>
<dbReference type="PANTHER" id="PTHR11552:SF115">
    <property type="entry name" value="DEHYDROGENASE XPTC-RELATED"/>
    <property type="match status" value="1"/>
</dbReference>
<dbReference type="RefSeq" id="XP_016644463.1">
    <property type="nucleotide sequence ID" value="XM_016785681.1"/>
</dbReference>
<dbReference type="GO" id="GO:0044550">
    <property type="term" value="P:secondary metabolite biosynthetic process"/>
    <property type="evidence" value="ECO:0007669"/>
    <property type="project" value="TreeGrafter"/>
</dbReference>
<keyword evidence="8" id="KW-1185">Reference proteome</keyword>
<dbReference type="InterPro" id="IPR012132">
    <property type="entry name" value="GMC_OxRdtase"/>
</dbReference>
<comment type="cofactor">
    <cofactor evidence="3">
        <name>FAD</name>
        <dbReference type="ChEBI" id="CHEBI:57692"/>
    </cofactor>
</comment>
<keyword evidence="3" id="KW-0274">FAD</keyword>
<evidence type="ECO:0000256" key="2">
    <source>
        <dbReference type="PIRSR" id="PIRSR000137-1"/>
    </source>
</evidence>
<keyword evidence="7" id="KW-0560">Oxidoreductase</keyword>
<dbReference type="Pfam" id="PF05199">
    <property type="entry name" value="GMC_oxred_C"/>
    <property type="match status" value="1"/>
</dbReference>
<evidence type="ECO:0000313" key="8">
    <source>
        <dbReference type="Proteomes" id="UP000028545"/>
    </source>
</evidence>
<accession>A0A084GBF2</accession>
<protein>
    <submittedName>
        <fullName evidence="7">Alcohol oxidase</fullName>
        <ecNumber evidence="7">1.1.3.13</ecNumber>
    </submittedName>
</protein>
<evidence type="ECO:0000256" key="5">
    <source>
        <dbReference type="SAM" id="SignalP"/>
    </source>
</evidence>
<dbReference type="GO" id="GO:0050660">
    <property type="term" value="F:flavin adenine dinucleotide binding"/>
    <property type="evidence" value="ECO:0007669"/>
    <property type="project" value="InterPro"/>
</dbReference>
<feature type="binding site" evidence="3">
    <location>
        <position position="275"/>
    </location>
    <ligand>
        <name>FAD</name>
        <dbReference type="ChEBI" id="CHEBI:57692"/>
    </ligand>
</feature>
<dbReference type="InterPro" id="IPR036188">
    <property type="entry name" value="FAD/NAD-bd_sf"/>
</dbReference>
<keyword evidence="5" id="KW-0732">Signal</keyword>
<dbReference type="PIRSF" id="PIRSF000137">
    <property type="entry name" value="Alcohol_oxidase"/>
    <property type="match status" value="1"/>
</dbReference>
<evidence type="ECO:0000256" key="1">
    <source>
        <dbReference type="ARBA" id="ARBA00010790"/>
    </source>
</evidence>
<dbReference type="Pfam" id="PF00732">
    <property type="entry name" value="GMC_oxred_N"/>
    <property type="match status" value="1"/>
</dbReference>
<dbReference type="Proteomes" id="UP000028545">
    <property type="component" value="Unassembled WGS sequence"/>
</dbReference>
<organism evidence="7 8">
    <name type="scientific">Pseudallescheria apiosperma</name>
    <name type="common">Scedosporium apiospermum</name>
    <dbReference type="NCBI Taxonomy" id="563466"/>
    <lineage>
        <taxon>Eukaryota</taxon>
        <taxon>Fungi</taxon>
        <taxon>Dikarya</taxon>
        <taxon>Ascomycota</taxon>
        <taxon>Pezizomycotina</taxon>
        <taxon>Sordariomycetes</taxon>
        <taxon>Hypocreomycetidae</taxon>
        <taxon>Microascales</taxon>
        <taxon>Microascaceae</taxon>
        <taxon>Scedosporium</taxon>
    </lineage>
</organism>
<name>A0A084GBF2_PSEDA</name>
<dbReference type="Gene3D" id="3.50.50.60">
    <property type="entry name" value="FAD/NAD(P)-binding domain"/>
    <property type="match status" value="1"/>
</dbReference>
<dbReference type="GO" id="GO:0047639">
    <property type="term" value="F:alcohol oxidase activity"/>
    <property type="evidence" value="ECO:0007669"/>
    <property type="project" value="UniProtKB-EC"/>
</dbReference>
<proteinExistence type="inferred from homology"/>
<evidence type="ECO:0000256" key="4">
    <source>
        <dbReference type="SAM" id="MobiDB-lite"/>
    </source>
</evidence>
<dbReference type="OMA" id="ANPIDME"/>
<dbReference type="Gene3D" id="3.30.560.10">
    <property type="entry name" value="Glucose Oxidase, domain 3"/>
    <property type="match status" value="1"/>
</dbReference>
<dbReference type="OrthoDB" id="269227at2759"/>
<dbReference type="HOGENOM" id="CLU_002865_6_1_1"/>
<gene>
    <name evidence="7" type="ORF">SAPIO_CDS2736</name>
</gene>
<comment type="caution">
    <text evidence="7">The sequence shown here is derived from an EMBL/GenBank/DDBJ whole genome shotgun (WGS) entry which is preliminary data.</text>
</comment>
<dbReference type="PROSITE" id="PS00624">
    <property type="entry name" value="GMC_OXRED_2"/>
    <property type="match status" value="1"/>
</dbReference>
<dbReference type="GeneID" id="27721808"/>
<feature type="domain" description="Glucose-methanol-choline oxidoreductase N-terminal" evidence="6">
    <location>
        <begin position="316"/>
        <end position="330"/>
    </location>
</feature>
<dbReference type="SUPFAM" id="SSF54373">
    <property type="entry name" value="FAD-linked reductases, C-terminal domain"/>
    <property type="match status" value="1"/>
</dbReference>
<sequence>MAPTRALVLLGTLALASALPHRNGIGRVVKRQVEELRDSYDFVVVGGGTAGLTIADRLSEAFPERNTLVIEYGVVEDAEAVFEPPGGGPGNKRLNIQSLPIPALNNRRASLTVGMTVGGSSTINGQFFDRGHKLDYDDWAKIGSPEFDESEESWDWDNILPFFKKSVTFFEPSEENAELYGYTWDVDAAYGENVSHIQAVYAQYQFPVQKIAWDAFIEMGLPSPKECAGGDKHGVCWVPASQYYLDGQRSHAGRGHYLEVIEDRSNYDLLAGHKVTRLIVGEADAPPAIEFKPVDSDSEDDVKTVTPKLEVVVSAGAIHSPQILQRSGIGEAEFLEAAGIEVVVDLPGVGHNFQDHCGPGSSFALAESIQPSQGSINSNETFAKEALDLYAERPAKGPYTLAMGNSAIYLSLPVITEDSADIVAAIRAQIEDGSALDYLSEGTPESVKDGYLAQLAVLADALENPEHPVLEAPWMSSTPGGGFLLKPLSRGTVQLNPEDHDAEPIVDYRTGANPIDMEVMSRFLPFFRRYYETETMQALGAREVSPGANVTAVEDITEYIRNTITPSFMHPCCTASMMPKEKGGVVGPDLKVHGLERVRVADISIIPIIPGTHTSATAYAIGEKAADIIIRSWPSEEAEEPVKEAPKCKKRRSQKH</sequence>
<reference evidence="7 8" key="1">
    <citation type="journal article" date="2014" name="Genome Announc.">
        <title>Draft genome sequence of the pathogenic fungus Scedosporium apiospermum.</title>
        <authorList>
            <person name="Vandeputte P."/>
            <person name="Ghamrawi S."/>
            <person name="Rechenmann M."/>
            <person name="Iltis A."/>
            <person name="Giraud S."/>
            <person name="Fleury M."/>
            <person name="Thornton C."/>
            <person name="Delhaes L."/>
            <person name="Meyer W."/>
            <person name="Papon N."/>
            <person name="Bouchara J.P."/>
        </authorList>
    </citation>
    <scope>NUCLEOTIDE SEQUENCE [LARGE SCALE GENOMIC DNA]</scope>
    <source>
        <strain evidence="7 8">IHEM 14462</strain>
    </source>
</reference>
<dbReference type="PANTHER" id="PTHR11552">
    <property type="entry name" value="GLUCOSE-METHANOL-CHOLINE GMC OXIDOREDUCTASE"/>
    <property type="match status" value="1"/>
</dbReference>
<feature type="signal peptide" evidence="5">
    <location>
        <begin position="1"/>
        <end position="18"/>
    </location>
</feature>
<dbReference type="EC" id="1.1.3.13" evidence="7"/>